<sequence>MEVSVKISNDLEVAEVVELYQANGWSSAEVPDKLIPALLNSDTLVTARLDGKLIGIGNAISDGYLVVYYPHMLVDPRFQGLGVGRKMMELMQTRYKGFHQQMLTADGEAVDFYKALGFERAGKTEPMWIYAGNDH</sequence>
<dbReference type="SUPFAM" id="SSF55729">
    <property type="entry name" value="Acyl-CoA N-acyltransferases (Nat)"/>
    <property type="match status" value="1"/>
</dbReference>
<evidence type="ECO:0000313" key="4">
    <source>
        <dbReference type="EMBL" id="QIA64933.1"/>
    </source>
</evidence>
<dbReference type="PANTHER" id="PTHR43626:SF4">
    <property type="entry name" value="GCN5-RELATED N-ACETYLTRANSFERASE 2, CHLOROPLASTIC"/>
    <property type="match status" value="1"/>
</dbReference>
<name>A0A7Z2T5S2_9VIBR</name>
<dbReference type="GO" id="GO:0005737">
    <property type="term" value="C:cytoplasm"/>
    <property type="evidence" value="ECO:0007669"/>
    <property type="project" value="TreeGrafter"/>
</dbReference>
<dbReference type="AlphaFoldDB" id="A0A7Z2T5S2"/>
<dbReference type="PANTHER" id="PTHR43626">
    <property type="entry name" value="ACYL-COA N-ACYLTRANSFERASE"/>
    <property type="match status" value="1"/>
</dbReference>
<dbReference type="CDD" id="cd04301">
    <property type="entry name" value="NAT_SF"/>
    <property type="match status" value="1"/>
</dbReference>
<dbReference type="Proteomes" id="UP000464262">
    <property type="component" value="Chromosome 2"/>
</dbReference>
<evidence type="ECO:0000313" key="5">
    <source>
        <dbReference type="Proteomes" id="UP000464262"/>
    </source>
</evidence>
<reference evidence="4 5" key="1">
    <citation type="submission" date="2020-01" db="EMBL/GenBank/DDBJ databases">
        <title>Whole genome and functional gene identification of agarase of Vibrio HN897.</title>
        <authorList>
            <person name="Liu Y."/>
            <person name="Zhao Z."/>
        </authorList>
    </citation>
    <scope>NUCLEOTIDE SEQUENCE [LARGE SCALE GENOMIC DNA]</scope>
    <source>
        <strain evidence="4 5">HN897</strain>
    </source>
</reference>
<dbReference type="EMBL" id="CP047476">
    <property type="protein sequence ID" value="QIA64933.1"/>
    <property type="molecule type" value="Genomic_DNA"/>
</dbReference>
<evidence type="ECO:0000259" key="3">
    <source>
        <dbReference type="PROSITE" id="PS51186"/>
    </source>
</evidence>
<keyword evidence="2" id="KW-0012">Acyltransferase</keyword>
<dbReference type="GO" id="GO:0008080">
    <property type="term" value="F:N-acetyltransferase activity"/>
    <property type="evidence" value="ECO:0007669"/>
    <property type="project" value="InterPro"/>
</dbReference>
<evidence type="ECO:0000256" key="1">
    <source>
        <dbReference type="ARBA" id="ARBA00022679"/>
    </source>
</evidence>
<dbReference type="Pfam" id="PF13508">
    <property type="entry name" value="Acetyltransf_7"/>
    <property type="match status" value="1"/>
</dbReference>
<dbReference type="InterPro" id="IPR016181">
    <property type="entry name" value="Acyl_CoA_acyltransferase"/>
</dbReference>
<dbReference type="KEGG" id="vas:GT360_15310"/>
<keyword evidence="5" id="KW-1185">Reference proteome</keyword>
<dbReference type="Gene3D" id="3.40.630.30">
    <property type="match status" value="1"/>
</dbReference>
<proteinExistence type="predicted"/>
<dbReference type="InterPro" id="IPR045039">
    <property type="entry name" value="NSI-like"/>
</dbReference>
<dbReference type="RefSeq" id="WP_164649833.1">
    <property type="nucleotide sequence ID" value="NZ_CP047476.1"/>
</dbReference>
<feature type="domain" description="N-acetyltransferase" evidence="3">
    <location>
        <begin position="5"/>
        <end position="135"/>
    </location>
</feature>
<protein>
    <submittedName>
        <fullName evidence="4">GNAT family N-acetyltransferase</fullName>
    </submittedName>
</protein>
<dbReference type="PROSITE" id="PS51186">
    <property type="entry name" value="GNAT"/>
    <property type="match status" value="1"/>
</dbReference>
<accession>A0A7Z2T5S2</accession>
<organism evidence="4 5">
    <name type="scientific">Vibrio astriarenae</name>
    <dbReference type="NCBI Taxonomy" id="1481923"/>
    <lineage>
        <taxon>Bacteria</taxon>
        <taxon>Pseudomonadati</taxon>
        <taxon>Pseudomonadota</taxon>
        <taxon>Gammaproteobacteria</taxon>
        <taxon>Vibrionales</taxon>
        <taxon>Vibrionaceae</taxon>
        <taxon>Vibrio</taxon>
    </lineage>
</organism>
<dbReference type="InterPro" id="IPR000182">
    <property type="entry name" value="GNAT_dom"/>
</dbReference>
<gene>
    <name evidence="4" type="ORF">GT360_15310</name>
</gene>
<keyword evidence="1 4" id="KW-0808">Transferase</keyword>
<evidence type="ECO:0000256" key="2">
    <source>
        <dbReference type="ARBA" id="ARBA00023315"/>
    </source>
</evidence>